<name>A0A1D8TM37_9CYAN</name>
<dbReference type="STRING" id="1458985.BJP34_03920"/>
<organism evidence="1 2">
    <name type="scientific">Moorena producens PAL-8-15-08-1</name>
    <dbReference type="NCBI Taxonomy" id="1458985"/>
    <lineage>
        <taxon>Bacteria</taxon>
        <taxon>Bacillati</taxon>
        <taxon>Cyanobacteriota</taxon>
        <taxon>Cyanophyceae</taxon>
        <taxon>Coleofasciculales</taxon>
        <taxon>Coleofasciculaceae</taxon>
        <taxon>Moorena</taxon>
    </lineage>
</organism>
<evidence type="ECO:0008006" key="3">
    <source>
        <dbReference type="Google" id="ProtNLM"/>
    </source>
</evidence>
<evidence type="ECO:0000313" key="1">
    <source>
        <dbReference type="EMBL" id="AOW98707.1"/>
    </source>
</evidence>
<accession>A0A1D8TM37</accession>
<sequence length="85" mass="9763">MNLFKTSKSKTNLAKIREIKNWVYQHLAIDPEIPISVTQLQCHEPDCPPLETVIAIMTTPPQQYKIHQSIAEIQELDIQKLALLN</sequence>
<reference evidence="2" key="1">
    <citation type="submission" date="2016-10" db="EMBL/GenBank/DDBJ databases">
        <title>Comparative genomics uncovers the prolific and rare metabolic potential of the cyanobacterial genus Moorea.</title>
        <authorList>
            <person name="Leao T."/>
            <person name="Castelao G."/>
            <person name="Korobeynikov A."/>
            <person name="Monroe E.A."/>
            <person name="Podell S."/>
            <person name="Glukhov E."/>
            <person name="Allen E."/>
            <person name="Gerwick W.H."/>
            <person name="Gerwick L."/>
        </authorList>
    </citation>
    <scope>NUCLEOTIDE SEQUENCE [LARGE SCALE GENOMIC DNA]</scope>
    <source>
        <strain evidence="2">PAL-8-15-08-1</strain>
    </source>
</reference>
<evidence type="ECO:0000313" key="2">
    <source>
        <dbReference type="Proteomes" id="UP000177870"/>
    </source>
</evidence>
<protein>
    <recommendedName>
        <fullName evidence="3">Nitrate reductase</fullName>
    </recommendedName>
</protein>
<proteinExistence type="predicted"/>
<dbReference type="OrthoDB" id="7067390at2"/>
<gene>
    <name evidence="1" type="ORF">BJP34_03920</name>
</gene>
<dbReference type="KEGG" id="mpro:BJP34_03920"/>
<dbReference type="EMBL" id="CP017599">
    <property type="protein sequence ID" value="AOW98707.1"/>
    <property type="molecule type" value="Genomic_DNA"/>
</dbReference>
<dbReference type="Proteomes" id="UP000177870">
    <property type="component" value="Chromosome"/>
</dbReference>
<dbReference type="AlphaFoldDB" id="A0A1D8TM37"/>